<dbReference type="OrthoDB" id="9808289at2"/>
<feature type="transmembrane region" description="Helical" evidence="17">
    <location>
        <begin position="254"/>
        <end position="275"/>
    </location>
</feature>
<dbReference type="NCBIfam" id="TIGR00753">
    <property type="entry name" value="undec_PP_bacA"/>
    <property type="match status" value="1"/>
</dbReference>
<dbReference type="GO" id="GO:0009252">
    <property type="term" value="P:peptidoglycan biosynthetic process"/>
    <property type="evidence" value="ECO:0007669"/>
    <property type="project" value="UniProtKB-KW"/>
</dbReference>
<evidence type="ECO:0000256" key="8">
    <source>
        <dbReference type="ARBA" id="ARBA00022960"/>
    </source>
</evidence>
<evidence type="ECO:0000256" key="7">
    <source>
        <dbReference type="ARBA" id="ARBA00022801"/>
    </source>
</evidence>
<feature type="transmembrane region" description="Helical" evidence="17">
    <location>
        <begin position="227"/>
        <end position="248"/>
    </location>
</feature>
<dbReference type="GO" id="GO:0005886">
    <property type="term" value="C:plasma membrane"/>
    <property type="evidence" value="ECO:0007669"/>
    <property type="project" value="UniProtKB-SubCell"/>
</dbReference>
<evidence type="ECO:0000256" key="1">
    <source>
        <dbReference type="ARBA" id="ARBA00004651"/>
    </source>
</evidence>
<name>A0A089HP00_PAEDU</name>
<dbReference type="EMBL" id="CP009288">
    <property type="protein sequence ID" value="AIQ12425.1"/>
    <property type="molecule type" value="Genomic_DNA"/>
</dbReference>
<dbReference type="HAMAP" id="MF_01006">
    <property type="entry name" value="Undec_diphosphatase"/>
    <property type="match status" value="1"/>
</dbReference>
<comment type="function">
    <text evidence="17">Catalyzes the dephosphorylation of undecaprenyl diphosphate (UPP). Confers resistance to bacitracin.</text>
</comment>
<evidence type="ECO:0000256" key="10">
    <source>
        <dbReference type="ARBA" id="ARBA00022989"/>
    </source>
</evidence>
<keyword evidence="10 17" id="KW-1133">Transmembrane helix</keyword>
<evidence type="ECO:0000256" key="15">
    <source>
        <dbReference type="ARBA" id="ARBA00032932"/>
    </source>
</evidence>
<feature type="transmembrane region" description="Helical" evidence="17">
    <location>
        <begin position="12"/>
        <end position="40"/>
    </location>
</feature>
<evidence type="ECO:0000256" key="4">
    <source>
        <dbReference type="ARBA" id="ARBA00021581"/>
    </source>
</evidence>
<feature type="transmembrane region" description="Helical" evidence="17">
    <location>
        <begin position="159"/>
        <end position="177"/>
    </location>
</feature>
<dbReference type="KEGG" id="pdu:PDUR_11250"/>
<dbReference type="Pfam" id="PF02673">
    <property type="entry name" value="BacA"/>
    <property type="match status" value="1"/>
</dbReference>
<protein>
    <recommendedName>
        <fullName evidence="4 17">Undecaprenyl-diphosphatase</fullName>
        <ecNumber evidence="3 17">3.6.1.27</ecNumber>
    </recommendedName>
    <alternativeName>
        <fullName evidence="15 17">Bacitracin resistance protein</fullName>
    </alternativeName>
    <alternativeName>
        <fullName evidence="14 17">Undecaprenyl pyrophosphate phosphatase</fullName>
    </alternativeName>
</protein>
<gene>
    <name evidence="17" type="primary">uppP</name>
    <name evidence="18" type="ORF">PDUR_11250</name>
</gene>
<dbReference type="PANTHER" id="PTHR30622">
    <property type="entry name" value="UNDECAPRENYL-DIPHOSPHATASE"/>
    <property type="match status" value="1"/>
</dbReference>
<dbReference type="AlphaFoldDB" id="A0A089HP00"/>
<keyword evidence="12 17" id="KW-0046">Antibiotic resistance</keyword>
<dbReference type="NCBIfam" id="NF001388">
    <property type="entry name" value="PRK00281.1-1"/>
    <property type="match status" value="1"/>
</dbReference>
<dbReference type="EC" id="3.6.1.27" evidence="3 17"/>
<dbReference type="STRING" id="44251.PDUR_11250"/>
<dbReference type="NCBIfam" id="NF001389">
    <property type="entry name" value="PRK00281.1-2"/>
    <property type="match status" value="1"/>
</dbReference>
<organism evidence="18 19">
    <name type="scientific">Paenibacillus durus</name>
    <name type="common">Paenibacillus azotofixans</name>
    <dbReference type="NCBI Taxonomy" id="44251"/>
    <lineage>
        <taxon>Bacteria</taxon>
        <taxon>Bacillati</taxon>
        <taxon>Bacillota</taxon>
        <taxon>Bacilli</taxon>
        <taxon>Bacillales</taxon>
        <taxon>Paenibacillaceae</taxon>
        <taxon>Paenibacillus</taxon>
    </lineage>
</organism>
<dbReference type="InterPro" id="IPR003824">
    <property type="entry name" value="UppP"/>
</dbReference>
<keyword evidence="8 17" id="KW-0133">Cell shape</keyword>
<keyword evidence="19" id="KW-1185">Reference proteome</keyword>
<dbReference type="GO" id="GO:0008360">
    <property type="term" value="P:regulation of cell shape"/>
    <property type="evidence" value="ECO:0007669"/>
    <property type="project" value="UniProtKB-KW"/>
</dbReference>
<feature type="transmembrane region" description="Helical" evidence="17">
    <location>
        <begin position="91"/>
        <end position="111"/>
    </location>
</feature>
<feature type="transmembrane region" description="Helical" evidence="17">
    <location>
        <begin position="117"/>
        <end position="138"/>
    </location>
</feature>
<evidence type="ECO:0000256" key="16">
    <source>
        <dbReference type="ARBA" id="ARBA00047594"/>
    </source>
</evidence>
<evidence type="ECO:0000256" key="6">
    <source>
        <dbReference type="ARBA" id="ARBA00022692"/>
    </source>
</evidence>
<keyword evidence="11 17" id="KW-0472">Membrane</keyword>
<dbReference type="GO" id="GO:0071555">
    <property type="term" value="P:cell wall organization"/>
    <property type="evidence" value="ECO:0007669"/>
    <property type="project" value="UniProtKB-KW"/>
</dbReference>
<evidence type="ECO:0000256" key="14">
    <source>
        <dbReference type="ARBA" id="ARBA00032707"/>
    </source>
</evidence>
<evidence type="ECO:0000256" key="12">
    <source>
        <dbReference type="ARBA" id="ARBA00023251"/>
    </source>
</evidence>
<dbReference type="Proteomes" id="UP000029409">
    <property type="component" value="Chromosome"/>
</dbReference>
<feature type="transmembrane region" description="Helical" evidence="17">
    <location>
        <begin position="52"/>
        <end position="71"/>
    </location>
</feature>
<keyword evidence="6 17" id="KW-0812">Transmembrane</keyword>
<evidence type="ECO:0000313" key="19">
    <source>
        <dbReference type="Proteomes" id="UP000029409"/>
    </source>
</evidence>
<evidence type="ECO:0000256" key="5">
    <source>
        <dbReference type="ARBA" id="ARBA00022475"/>
    </source>
</evidence>
<evidence type="ECO:0000313" key="18">
    <source>
        <dbReference type="EMBL" id="AIQ12425.1"/>
    </source>
</evidence>
<reference evidence="18 19" key="1">
    <citation type="submission" date="2014-08" db="EMBL/GenBank/DDBJ databases">
        <title>Comparative genomics of the Paenibacillus odorifer group.</title>
        <authorList>
            <person name="den Bakker H.C."/>
            <person name="Tsai Y.-C."/>
            <person name="Martin N."/>
            <person name="Korlach J."/>
            <person name="Wiedmann M."/>
        </authorList>
    </citation>
    <scope>NUCLEOTIDE SEQUENCE [LARGE SCALE GENOMIC DNA]</scope>
    <source>
        <strain evidence="18 19">DSM 1735</strain>
    </source>
</reference>
<comment type="subcellular location">
    <subcellularLocation>
        <location evidence="1 17">Cell membrane</location>
        <topology evidence="1 17">Multi-pass membrane protein</topology>
    </subcellularLocation>
</comment>
<keyword evidence="7 17" id="KW-0378">Hydrolase</keyword>
<sequence>MRRSAVDIIIGLILGIVEGLTEFAPVSSTGHLILVGHLLGFEGTVRASTFEIVIQLGSIMAVAFLFWRRILSILGIHIGADKSEQKSKEKLTLIHIIIGAIPFGIGGVIFYDYIKEVLFSAQTVVITLILGGVLMIAAEKFKPKHPAAETLDQVTYRQALIVGLFQCFALIPGFSRSGATLSGGLLSGMSHKTASEFTFIMALPIMFGASLKDLIESWEYLSAADIPLFITGFVTAFIVAAIAVKFFLRLINRIKLIPFAIYRFVLAALFWVFLLN</sequence>
<evidence type="ECO:0000256" key="2">
    <source>
        <dbReference type="ARBA" id="ARBA00010621"/>
    </source>
</evidence>
<evidence type="ECO:0000256" key="17">
    <source>
        <dbReference type="HAMAP-Rule" id="MF_01006"/>
    </source>
</evidence>
<comment type="similarity">
    <text evidence="2 17">Belongs to the UppP family.</text>
</comment>
<keyword evidence="9 17" id="KW-0573">Peptidoglycan synthesis</keyword>
<evidence type="ECO:0000256" key="13">
    <source>
        <dbReference type="ARBA" id="ARBA00023316"/>
    </source>
</evidence>
<proteinExistence type="inferred from homology"/>
<dbReference type="PANTHER" id="PTHR30622:SF3">
    <property type="entry name" value="UNDECAPRENYL-DIPHOSPHATASE"/>
    <property type="match status" value="1"/>
</dbReference>
<keyword evidence="13 17" id="KW-0961">Cell wall biogenesis/degradation</keyword>
<keyword evidence="5 17" id="KW-1003">Cell membrane</keyword>
<dbReference type="NCBIfam" id="NF001390">
    <property type="entry name" value="PRK00281.1-4"/>
    <property type="match status" value="1"/>
</dbReference>
<dbReference type="GO" id="GO:0050380">
    <property type="term" value="F:undecaprenyl-diphosphatase activity"/>
    <property type="evidence" value="ECO:0007669"/>
    <property type="project" value="UniProtKB-UniRule"/>
</dbReference>
<dbReference type="GO" id="GO:0046677">
    <property type="term" value="P:response to antibiotic"/>
    <property type="evidence" value="ECO:0007669"/>
    <property type="project" value="UniProtKB-UniRule"/>
</dbReference>
<accession>A0A089HP00</accession>
<dbReference type="eggNOG" id="COG1968">
    <property type="taxonomic scope" value="Bacteria"/>
</dbReference>
<comment type="catalytic activity">
    <reaction evidence="16 17">
        <text>di-trans,octa-cis-undecaprenyl diphosphate + H2O = di-trans,octa-cis-undecaprenyl phosphate + phosphate + H(+)</text>
        <dbReference type="Rhea" id="RHEA:28094"/>
        <dbReference type="ChEBI" id="CHEBI:15377"/>
        <dbReference type="ChEBI" id="CHEBI:15378"/>
        <dbReference type="ChEBI" id="CHEBI:43474"/>
        <dbReference type="ChEBI" id="CHEBI:58405"/>
        <dbReference type="ChEBI" id="CHEBI:60392"/>
        <dbReference type="EC" id="3.6.1.27"/>
    </reaction>
</comment>
<evidence type="ECO:0000256" key="9">
    <source>
        <dbReference type="ARBA" id="ARBA00022984"/>
    </source>
</evidence>
<comment type="miscellaneous">
    <text evidence="17">Bacitracin is thought to be involved in the inhibition of peptidoglycan synthesis by sequestering undecaprenyl diphosphate, thereby reducing the pool of lipid carrier available.</text>
</comment>
<evidence type="ECO:0000256" key="11">
    <source>
        <dbReference type="ARBA" id="ARBA00023136"/>
    </source>
</evidence>
<evidence type="ECO:0000256" key="3">
    <source>
        <dbReference type="ARBA" id="ARBA00012374"/>
    </source>
</evidence>